<name>A0A1X7TU78_AMPQE</name>
<accession>A0A1X7TU78</accession>
<dbReference type="EnsemblMetazoa" id="Aqu2.1.18454_001">
    <property type="protein sequence ID" value="Aqu2.1.18454_001"/>
    <property type="gene ID" value="Aqu2.1.18454"/>
</dbReference>
<reference evidence="2" key="1">
    <citation type="submission" date="2017-05" db="UniProtKB">
        <authorList>
            <consortium name="EnsemblMetazoa"/>
        </authorList>
    </citation>
    <scope>IDENTIFICATION</scope>
</reference>
<dbReference type="GO" id="GO:0005524">
    <property type="term" value="F:ATP binding"/>
    <property type="evidence" value="ECO:0007669"/>
    <property type="project" value="InterPro"/>
</dbReference>
<dbReference type="PANTHER" id="PTHR22605">
    <property type="entry name" value="RZ-TYPE DOMAIN-CONTAINING PROTEIN"/>
    <property type="match status" value="1"/>
</dbReference>
<dbReference type="eggNOG" id="ENOG502QQ65">
    <property type="taxonomic scope" value="Eukaryota"/>
</dbReference>
<dbReference type="InterPro" id="IPR027417">
    <property type="entry name" value="P-loop_NTPase"/>
</dbReference>
<evidence type="ECO:0000259" key="1">
    <source>
        <dbReference type="SMART" id="SM00382"/>
    </source>
</evidence>
<dbReference type="GO" id="GO:0016887">
    <property type="term" value="F:ATP hydrolysis activity"/>
    <property type="evidence" value="ECO:0007669"/>
    <property type="project" value="InterPro"/>
</dbReference>
<dbReference type="SUPFAM" id="SSF52540">
    <property type="entry name" value="P-loop containing nucleoside triphosphate hydrolases"/>
    <property type="match status" value="2"/>
</dbReference>
<sequence>MKATPLSPWINEVAINAFLWRGLSSLQAEANDFADILNDFDVEPDEFIAFSKMNLHTTELISVAREKKEILEFMKKSKEQPKDVKDSIRMLAKNKELREWILAKSEDLNAMETFIGVVLDTLAEGGDEIQDKLTNLSELCSKFSPLIYDFYKTKSKTKSVKKVFDSTYKRLSDLTNPTSLVEICNNDFEWYKRIGELQGSIEQGAVTQMKEINQHGFYSIQSSEDSHKCIVILSIVQDKDHIKVLSIDDLNELESKLVLITRKHSSWAEEKELFQEMLKRIVLISESVQKLKDFGHLEYLNWERKYHCSEYIRDLGNLDQKISNLKSMLVGWLYNVWNCRYEFPELNYFTTEQLIVLRKELTSIKNDPDPSKEVNPQVFYLLHSVIGKPDDSAMLLKKALNCDSIQEEEEEDIASSSIPDDQPVGSLLSADNKISLDASSTENISILQEAINNLNEKQRKIYDTLIGDAYEDYKCIEAAIMHDNIYNAMEWCDDLKEEDELELQKKYLPIPSTLNCTSSFSQSHSLPISEQNPINNSNTPNDFDATPIVSLFVSSEIHSELNTLIDDKKMMSLIDLGDFLRTITKLRVRKQITRSFSELILEKGHPNLIVTSADEIFNCVIQIYAEDEDAPLPCYEEILLCSLNTTLEQVIVFWMRALFDKNPGKIYCLVHAEKLSYLVADKAIDLLSYLSQGINDYRLVIVCSNESEGKSHVLARLNTYHRDWKKNDDTDALKRYLKKHLIPKTDDRNVNASIIDEEKSIVRIIYSKQAAAGKSLYIRRMKDKLNAILKDKNLMMSKKKPKVMLSIPLHGPDVTPDEVLKMLLAEKNVVKSCIIHIDIPQKVLHSIDDILFSIIILQGLSDSRGHIWRCRSTHFYAIEMTIPSETSYIRKFMEAKRALSLLYLVPNKECYQPIEILGKIGDLTDLRTPMYQRVYKYLKLFDSKKFQELENFQYIGTLEDTDKQCLETIIKHCGTPNPTWKEIRHFVWFLNNQLSACEQSNVIRTVKGLKEFTVKFMIDMSRDFATSSMPTGEGNEDIIKQHNPRQNWEHNLHPYLFFNKSRKSVTHVGLALNGSEVVNEKSHYQCKFSMKISPEVERFLSVKVNVPQIFQQKIGNVSERSSNEGYMLLKRLVNFMNIPIEDGMEIISPDENYVLTQDNLTKIMGIQTRFRCQIPVVLMGETGCGKTHLIRFMCKVAAYRKNIKNNMFIMKIHGGTTEEDVIKCLEKAEFEALKTNRTKKVDTVVFFDEANTSDVISLIKEIMCDGKCRGKPVPPFLKFVAACNPYRCHSEAMIKQLKGAGLGWKDKEPSKATEKLGEIPLRDLVYRVLQIPDSLKALVYDFGKLDSNTERDYIYQIVYSRLRKEINGREIPAIATVLAECQKYLKENEDECSFVSLRDVERAMIFFKFFHNEFIVLFPVQKNESRITESLLLALTVSYFARLDSQDVDGTNARTKFEDHICKVISRSNELKRFSAYDFRLMLSQYQNKLLDCMSIEENIARNAALKENLFMMFVCIQLRIPLFLVGKPGSSKSLAKTIIQISMRGQNSKNEKLKQFNHVHLHSYQCSELSTADSIRDVFDAAVKYQKKRREKDRSFVSVVVLDEVGLAEASPFLPLKSLHPLLEDGTEGTGSTDERVNREDRVAFIGISNWALDPAKMNRGILVRRSEPTIKDLTDSAKFHYIMSSYSKSNESNYEPFVLFGSSFPKDKDFAQVCRNISEIRLCMETGRMIILLNLENLYESLYDLLNQYYIKSGRHRYVDLGLRTHRMKCSVHEDFKLILIAEKKKVYKDFPTPLVNRLEKHFINNETVLEDWQKNVVDDIEKWLTSFVTDNGFKIEDAFVGYNSDTKAAVVLQASAKFQKSDNTFEKQEMVFQLSKKLLLQMATPDAVIRALKKNVKESLFLKQVYFFEQEHSSLGGLLQRISSDFENKFLIQATSHSLPMYQREIHSLKDILNLEDKQLDRVHLEAFETEYEFLASV</sequence>
<protein>
    <recommendedName>
        <fullName evidence="1">AAA+ ATPase domain-containing protein</fullName>
    </recommendedName>
</protein>
<evidence type="ECO:0000313" key="2">
    <source>
        <dbReference type="EnsemblMetazoa" id="Aqu2.1.18454_001"/>
    </source>
</evidence>
<dbReference type="InterPro" id="IPR031248">
    <property type="entry name" value="RNF213"/>
</dbReference>
<dbReference type="InterPro" id="IPR011704">
    <property type="entry name" value="ATPase_dyneun-rel_AAA"/>
</dbReference>
<dbReference type="GO" id="GO:0004842">
    <property type="term" value="F:ubiquitin-protein transferase activity"/>
    <property type="evidence" value="ECO:0007669"/>
    <property type="project" value="InterPro"/>
</dbReference>
<dbReference type="PANTHER" id="PTHR22605:SF16">
    <property type="entry name" value="E3 UBIQUITIN-PROTEIN LIGASE RNF213"/>
    <property type="match status" value="1"/>
</dbReference>
<proteinExistence type="predicted"/>
<organism evidence="2">
    <name type="scientific">Amphimedon queenslandica</name>
    <name type="common">Sponge</name>
    <dbReference type="NCBI Taxonomy" id="400682"/>
    <lineage>
        <taxon>Eukaryota</taxon>
        <taxon>Metazoa</taxon>
        <taxon>Porifera</taxon>
        <taxon>Demospongiae</taxon>
        <taxon>Heteroscleromorpha</taxon>
        <taxon>Haplosclerida</taxon>
        <taxon>Niphatidae</taxon>
        <taxon>Amphimedon</taxon>
    </lineage>
</organism>
<feature type="domain" description="AAA+ ATPase" evidence="1">
    <location>
        <begin position="1519"/>
        <end position="1675"/>
    </location>
</feature>
<dbReference type="OrthoDB" id="6110868at2759"/>
<dbReference type="SMART" id="SM00382">
    <property type="entry name" value="AAA"/>
    <property type="match status" value="2"/>
</dbReference>
<dbReference type="Pfam" id="PF07728">
    <property type="entry name" value="AAA_5"/>
    <property type="match status" value="1"/>
</dbReference>
<dbReference type="InterPro" id="IPR003593">
    <property type="entry name" value="AAA+_ATPase"/>
</dbReference>
<feature type="domain" description="AAA+ ATPase" evidence="1">
    <location>
        <begin position="1172"/>
        <end position="1335"/>
    </location>
</feature>
<dbReference type="Gene3D" id="3.40.50.300">
    <property type="entry name" value="P-loop containing nucleotide triphosphate hydrolases"/>
    <property type="match status" value="3"/>
</dbReference>
<dbReference type="InParanoid" id="A0A1X7TU78"/>